<keyword evidence="3 6" id="KW-1133">Transmembrane helix</keyword>
<organism evidence="7 8">
    <name type="scientific">Ancylobacter rudongensis</name>
    <dbReference type="NCBI Taxonomy" id="177413"/>
    <lineage>
        <taxon>Bacteria</taxon>
        <taxon>Pseudomonadati</taxon>
        <taxon>Pseudomonadota</taxon>
        <taxon>Alphaproteobacteria</taxon>
        <taxon>Hyphomicrobiales</taxon>
        <taxon>Xanthobacteraceae</taxon>
        <taxon>Ancylobacter</taxon>
    </lineage>
</organism>
<evidence type="ECO:0000256" key="4">
    <source>
        <dbReference type="ARBA" id="ARBA00023136"/>
    </source>
</evidence>
<dbReference type="PANTHER" id="PTHR36926">
    <property type="entry name" value="COLICIN V PRODUCTION PROTEIN"/>
    <property type="match status" value="1"/>
</dbReference>
<evidence type="ECO:0000256" key="6">
    <source>
        <dbReference type="SAM" id="Phobius"/>
    </source>
</evidence>
<dbReference type="InterPro" id="IPR003825">
    <property type="entry name" value="Colicin-V_CvpA"/>
</dbReference>
<evidence type="ECO:0000256" key="2">
    <source>
        <dbReference type="ARBA" id="ARBA00022692"/>
    </source>
</evidence>
<proteinExistence type="predicted"/>
<feature type="transmembrane region" description="Helical" evidence="6">
    <location>
        <begin position="7"/>
        <end position="25"/>
    </location>
</feature>
<sequence>MTLLDIILIAVMVVSGLLAMVRGFVREVFAIVSWVAAALVTLYAYPHALPFAKQYIANDTFAMAATVGTLFIVTLLIVSIITVRLSDLVLDSRIGALDRTLGFLFGLARGFLIMVVAFLFFNWLVQNEQGQPEWIRDARTKLVLQSAGDWLISILPEDPESLIREMRSSKDAEPTEPPPEPVAPGTAPATPSPVTPSAP</sequence>
<reference evidence="8" key="1">
    <citation type="submission" date="2016-10" db="EMBL/GenBank/DDBJ databases">
        <authorList>
            <person name="Varghese N."/>
            <person name="Submissions S."/>
        </authorList>
    </citation>
    <scope>NUCLEOTIDE SEQUENCE [LARGE SCALE GENOMIC DNA]</scope>
    <source>
        <strain evidence="8">CGMCC 1.1761</strain>
    </source>
</reference>
<evidence type="ECO:0000256" key="1">
    <source>
        <dbReference type="ARBA" id="ARBA00004141"/>
    </source>
</evidence>
<evidence type="ECO:0000256" key="3">
    <source>
        <dbReference type="ARBA" id="ARBA00022989"/>
    </source>
</evidence>
<feature type="compositionally biased region" description="Pro residues" evidence="5">
    <location>
        <begin position="190"/>
        <end position="199"/>
    </location>
</feature>
<name>A0A1G4UER5_9HYPH</name>
<protein>
    <submittedName>
        <fullName evidence="7">Membrane protein required for colicin V production</fullName>
    </submittedName>
</protein>
<accession>A0A1G4UER5</accession>
<feature type="region of interest" description="Disordered" evidence="5">
    <location>
        <begin position="163"/>
        <end position="199"/>
    </location>
</feature>
<comment type="subcellular location">
    <subcellularLocation>
        <location evidence="1">Membrane</location>
        <topology evidence="1">Multi-pass membrane protein</topology>
    </subcellularLocation>
</comment>
<feature type="transmembrane region" description="Helical" evidence="6">
    <location>
        <begin position="31"/>
        <end position="49"/>
    </location>
</feature>
<feature type="compositionally biased region" description="Basic and acidic residues" evidence="5">
    <location>
        <begin position="163"/>
        <end position="173"/>
    </location>
</feature>
<dbReference type="EMBL" id="FMTP01000007">
    <property type="protein sequence ID" value="SCW92100.1"/>
    <property type="molecule type" value="Genomic_DNA"/>
</dbReference>
<dbReference type="STRING" id="177413.SAMN05660859_3786"/>
<gene>
    <name evidence="7" type="ORF">SAMN05660859_3786</name>
</gene>
<dbReference type="PANTHER" id="PTHR36926:SF1">
    <property type="entry name" value="COLICIN V PRODUCTION PROTEIN"/>
    <property type="match status" value="1"/>
</dbReference>
<feature type="transmembrane region" description="Helical" evidence="6">
    <location>
        <begin position="61"/>
        <end position="83"/>
    </location>
</feature>
<feature type="transmembrane region" description="Helical" evidence="6">
    <location>
        <begin position="103"/>
        <end position="125"/>
    </location>
</feature>
<evidence type="ECO:0000313" key="7">
    <source>
        <dbReference type="EMBL" id="SCW92100.1"/>
    </source>
</evidence>
<dbReference type="AlphaFoldDB" id="A0A1G4UER5"/>
<keyword evidence="2 6" id="KW-0812">Transmembrane</keyword>
<keyword evidence="4 6" id="KW-0472">Membrane</keyword>
<dbReference type="InterPro" id="IPR052719">
    <property type="entry name" value="CvpA-like"/>
</dbReference>
<keyword evidence="8" id="KW-1185">Reference proteome</keyword>
<dbReference type="Pfam" id="PF02674">
    <property type="entry name" value="Colicin_V"/>
    <property type="match status" value="1"/>
</dbReference>
<dbReference type="Proteomes" id="UP000198889">
    <property type="component" value="Unassembled WGS sequence"/>
</dbReference>
<dbReference type="GO" id="GO:0009403">
    <property type="term" value="P:toxin biosynthetic process"/>
    <property type="evidence" value="ECO:0007669"/>
    <property type="project" value="InterPro"/>
</dbReference>
<evidence type="ECO:0000256" key="5">
    <source>
        <dbReference type="SAM" id="MobiDB-lite"/>
    </source>
</evidence>
<dbReference type="GO" id="GO:0016020">
    <property type="term" value="C:membrane"/>
    <property type="evidence" value="ECO:0007669"/>
    <property type="project" value="UniProtKB-SubCell"/>
</dbReference>
<evidence type="ECO:0000313" key="8">
    <source>
        <dbReference type="Proteomes" id="UP000198889"/>
    </source>
</evidence>